<evidence type="ECO:0000256" key="1">
    <source>
        <dbReference type="ARBA" id="ARBA00009747"/>
    </source>
</evidence>
<gene>
    <name evidence="8" type="primary">ydiU</name>
    <name evidence="8" type="synonym">selO</name>
    <name evidence="10" type="ORF">F3168_08415</name>
</gene>
<dbReference type="AlphaFoldDB" id="A0A7C9LG81"/>
<evidence type="ECO:0000256" key="8">
    <source>
        <dbReference type="HAMAP-Rule" id="MF_00692"/>
    </source>
</evidence>
<dbReference type="Proteomes" id="UP000481327">
    <property type="component" value="Unassembled WGS sequence"/>
</dbReference>
<comment type="catalytic activity">
    <reaction evidence="8">
        <text>L-seryl-[protein] + ATP = 3-O-(5'-adenylyl)-L-seryl-[protein] + diphosphate</text>
        <dbReference type="Rhea" id="RHEA:58120"/>
        <dbReference type="Rhea" id="RHEA-COMP:9863"/>
        <dbReference type="Rhea" id="RHEA-COMP:15073"/>
        <dbReference type="ChEBI" id="CHEBI:29999"/>
        <dbReference type="ChEBI" id="CHEBI:30616"/>
        <dbReference type="ChEBI" id="CHEBI:33019"/>
        <dbReference type="ChEBI" id="CHEBI:142516"/>
        <dbReference type="EC" id="2.7.7.108"/>
    </reaction>
</comment>
<proteinExistence type="inferred from homology"/>
<sequence>MDPSPDGGVDAEARHRRHRYRAGSLVHAPCRRRRHRPGADRQDAGRGSASRARDHPLHPRRLSVPDQLTAFHGETAILELGDGFFDPVAPADFPETVLRFRNDRAAAEIGLEALSDGDWLRHFGRFAPLPGSLDVPLALRYHGHQFRTYNPDLGDGRGFLFAQCRDAAGRLMDLGTKGSGTTPWSRAGDGRLTLKGAVREILATEMLEALGVTTSRTLSVIETGEALDRSDEPSPTRGAVLVRLSHSHVRYGSFQRQAYLQDEAAMARLVDYACRHFVPEGRDAAALLDHAVTSGSRLAAQYMAAGFVHGVLNTDNINITGESFDYGPWRFAPAWDPDFTAAYFDHHGLYSFGRQAEALQWNVYQLAGALRLVAPLDALKPALEAFAPRYQAAMVTAMLGRLGVASRGAEADTALVKAIEAGLVGSRMAPDRFWFDWRGGVRRGDSPADAIYAGPAFTGFVAAVAAYAGAAPAHDYWADAGPCTLLIDEVEAIWAPIAAADDWSALTAKVGAIRRMGEAMGEAMRPAAGVTGP</sequence>
<evidence type="ECO:0000256" key="9">
    <source>
        <dbReference type="SAM" id="MobiDB-lite"/>
    </source>
</evidence>
<evidence type="ECO:0000256" key="7">
    <source>
        <dbReference type="ARBA" id="ARBA00022842"/>
    </source>
</evidence>
<reference evidence="10 11" key="1">
    <citation type="submission" date="2019-09" db="EMBL/GenBank/DDBJ databases">
        <title>Polymorphobacter sp. isolated from a lake in China.</title>
        <authorList>
            <person name="Liu Z."/>
        </authorList>
    </citation>
    <scope>NUCLEOTIDE SEQUENCE [LARGE SCALE GENOMIC DNA]</scope>
    <source>
        <strain evidence="10 11">D40P</strain>
    </source>
</reference>
<feature type="active site" description="Proton acceptor" evidence="8">
    <location>
        <position position="315"/>
    </location>
</feature>
<feature type="binding site" evidence="8">
    <location>
        <position position="190"/>
    </location>
    <ligand>
        <name>ATP</name>
        <dbReference type="ChEBI" id="CHEBI:30616"/>
    </ligand>
</feature>
<feature type="binding site" evidence="8">
    <location>
        <position position="154"/>
    </location>
    <ligand>
        <name>ATP</name>
        <dbReference type="ChEBI" id="CHEBI:30616"/>
    </ligand>
</feature>
<feature type="region of interest" description="Disordered" evidence="9">
    <location>
        <begin position="1"/>
        <end position="64"/>
    </location>
</feature>
<accession>A0A7C9LG81</accession>
<feature type="binding site" evidence="8">
    <location>
        <position position="177"/>
    </location>
    <ligand>
        <name>ATP</name>
        <dbReference type="ChEBI" id="CHEBI:30616"/>
    </ligand>
</feature>
<dbReference type="EMBL" id="WIOL01000002">
    <property type="protein sequence ID" value="MQT17287.1"/>
    <property type="molecule type" value="Genomic_DNA"/>
</dbReference>
<dbReference type="HAMAP" id="MF_00692">
    <property type="entry name" value="SelO"/>
    <property type="match status" value="1"/>
</dbReference>
<keyword evidence="8" id="KW-0464">Manganese</keyword>
<evidence type="ECO:0000256" key="2">
    <source>
        <dbReference type="ARBA" id="ARBA00022679"/>
    </source>
</evidence>
<keyword evidence="11" id="KW-1185">Reference proteome</keyword>
<dbReference type="PANTHER" id="PTHR32057:SF14">
    <property type="entry name" value="PROTEIN ADENYLYLTRANSFERASE SELO, MITOCHONDRIAL"/>
    <property type="match status" value="1"/>
</dbReference>
<comment type="catalytic activity">
    <reaction evidence="8">
        <text>L-tyrosyl-[protein] + ATP = O-(5'-adenylyl)-L-tyrosyl-[protein] + diphosphate</text>
        <dbReference type="Rhea" id="RHEA:54288"/>
        <dbReference type="Rhea" id="RHEA-COMP:10136"/>
        <dbReference type="Rhea" id="RHEA-COMP:13846"/>
        <dbReference type="ChEBI" id="CHEBI:30616"/>
        <dbReference type="ChEBI" id="CHEBI:33019"/>
        <dbReference type="ChEBI" id="CHEBI:46858"/>
        <dbReference type="ChEBI" id="CHEBI:83624"/>
        <dbReference type="EC" id="2.7.7.108"/>
    </reaction>
</comment>
<feature type="binding site" evidence="8">
    <location>
        <position position="325"/>
    </location>
    <ligand>
        <name>Mg(2+)</name>
        <dbReference type="ChEBI" id="CHEBI:18420"/>
    </ligand>
</feature>
<dbReference type="PANTHER" id="PTHR32057">
    <property type="entry name" value="PROTEIN ADENYLYLTRANSFERASE SELO, MITOCHONDRIAL"/>
    <property type="match status" value="1"/>
</dbReference>
<comment type="function">
    <text evidence="8">Nucleotidyltransferase involved in the post-translational modification of proteins. It can catalyze the addition of adenosine monophosphate (AMP) or uridine monophosphate (UMP) to a protein, resulting in modifications known as AMPylation and UMPylation.</text>
</comment>
<keyword evidence="4 8" id="KW-0479">Metal-binding</keyword>
<evidence type="ECO:0000313" key="10">
    <source>
        <dbReference type="EMBL" id="MQT17287.1"/>
    </source>
</evidence>
<keyword evidence="5 8" id="KW-0547">Nucleotide-binding</keyword>
<comment type="catalytic activity">
    <reaction evidence="8">
        <text>L-seryl-[protein] + UTP = O-(5'-uridylyl)-L-seryl-[protein] + diphosphate</text>
        <dbReference type="Rhea" id="RHEA:64604"/>
        <dbReference type="Rhea" id="RHEA-COMP:9863"/>
        <dbReference type="Rhea" id="RHEA-COMP:16635"/>
        <dbReference type="ChEBI" id="CHEBI:29999"/>
        <dbReference type="ChEBI" id="CHEBI:33019"/>
        <dbReference type="ChEBI" id="CHEBI:46398"/>
        <dbReference type="ChEBI" id="CHEBI:156051"/>
    </reaction>
</comment>
<dbReference type="EC" id="2.7.7.-" evidence="8"/>
<feature type="binding site" evidence="8">
    <location>
        <position position="243"/>
    </location>
    <ligand>
        <name>ATP</name>
        <dbReference type="ChEBI" id="CHEBI:30616"/>
    </ligand>
</feature>
<evidence type="ECO:0000256" key="6">
    <source>
        <dbReference type="ARBA" id="ARBA00022840"/>
    </source>
</evidence>
<keyword evidence="3 8" id="KW-0548">Nucleotidyltransferase</keyword>
<keyword evidence="7 8" id="KW-0460">Magnesium</keyword>
<feature type="binding site" evidence="8">
    <location>
        <position position="189"/>
    </location>
    <ligand>
        <name>ATP</name>
        <dbReference type="ChEBI" id="CHEBI:30616"/>
    </ligand>
</feature>
<dbReference type="GO" id="GO:0070733">
    <property type="term" value="F:AMPylase activity"/>
    <property type="evidence" value="ECO:0007669"/>
    <property type="project" value="UniProtKB-EC"/>
</dbReference>
<dbReference type="GO" id="GO:0030145">
    <property type="term" value="F:manganese ion binding"/>
    <property type="evidence" value="ECO:0007669"/>
    <property type="project" value="UniProtKB-UniRule"/>
</dbReference>
<dbReference type="NCBIfam" id="NF000658">
    <property type="entry name" value="PRK00029.1"/>
    <property type="match status" value="1"/>
</dbReference>
<keyword evidence="6 8" id="KW-0067">ATP-binding</keyword>
<evidence type="ECO:0000256" key="3">
    <source>
        <dbReference type="ARBA" id="ARBA00022695"/>
    </source>
</evidence>
<feature type="binding site" evidence="8">
    <location>
        <position position="325"/>
    </location>
    <ligand>
        <name>ATP</name>
        <dbReference type="ChEBI" id="CHEBI:30616"/>
    </ligand>
</feature>
<comment type="catalytic activity">
    <reaction evidence="8">
        <text>L-tyrosyl-[protein] + UTP = O-(5'-uridylyl)-L-tyrosyl-[protein] + diphosphate</text>
        <dbReference type="Rhea" id="RHEA:83887"/>
        <dbReference type="Rhea" id="RHEA-COMP:10136"/>
        <dbReference type="Rhea" id="RHEA-COMP:20238"/>
        <dbReference type="ChEBI" id="CHEBI:33019"/>
        <dbReference type="ChEBI" id="CHEBI:46398"/>
        <dbReference type="ChEBI" id="CHEBI:46858"/>
        <dbReference type="ChEBI" id="CHEBI:90602"/>
    </reaction>
</comment>
<comment type="cofactor">
    <cofactor evidence="8">
        <name>Mg(2+)</name>
        <dbReference type="ChEBI" id="CHEBI:18420"/>
    </cofactor>
    <cofactor evidence="8">
        <name>Mn(2+)</name>
        <dbReference type="ChEBI" id="CHEBI:29035"/>
    </cofactor>
</comment>
<dbReference type="GO" id="GO:0005524">
    <property type="term" value="F:ATP binding"/>
    <property type="evidence" value="ECO:0007669"/>
    <property type="project" value="UniProtKB-UniRule"/>
</dbReference>
<dbReference type="InterPro" id="IPR003846">
    <property type="entry name" value="SelO"/>
</dbReference>
<feature type="binding site" evidence="8">
    <location>
        <position position="316"/>
    </location>
    <ligand>
        <name>Mg(2+)</name>
        <dbReference type="ChEBI" id="CHEBI:18420"/>
    </ligand>
</feature>
<comment type="caution">
    <text evidence="10">The sequence shown here is derived from an EMBL/GenBank/DDBJ whole genome shotgun (WGS) entry which is preliminary data.</text>
</comment>
<comment type="catalytic activity">
    <reaction evidence="8">
        <text>L-threonyl-[protein] + ATP = 3-O-(5'-adenylyl)-L-threonyl-[protein] + diphosphate</text>
        <dbReference type="Rhea" id="RHEA:54292"/>
        <dbReference type="Rhea" id="RHEA-COMP:11060"/>
        <dbReference type="Rhea" id="RHEA-COMP:13847"/>
        <dbReference type="ChEBI" id="CHEBI:30013"/>
        <dbReference type="ChEBI" id="CHEBI:30616"/>
        <dbReference type="ChEBI" id="CHEBI:33019"/>
        <dbReference type="ChEBI" id="CHEBI:138113"/>
        <dbReference type="EC" id="2.7.7.108"/>
    </reaction>
</comment>
<comment type="catalytic activity">
    <reaction evidence="8">
        <text>L-histidyl-[protein] + UTP = N(tele)-(5'-uridylyl)-L-histidyl-[protein] + diphosphate</text>
        <dbReference type="Rhea" id="RHEA:83891"/>
        <dbReference type="Rhea" id="RHEA-COMP:9745"/>
        <dbReference type="Rhea" id="RHEA-COMP:20239"/>
        <dbReference type="ChEBI" id="CHEBI:29979"/>
        <dbReference type="ChEBI" id="CHEBI:33019"/>
        <dbReference type="ChEBI" id="CHEBI:46398"/>
        <dbReference type="ChEBI" id="CHEBI:233474"/>
    </reaction>
</comment>
<feature type="binding site" evidence="8">
    <location>
        <position position="157"/>
    </location>
    <ligand>
        <name>ATP</name>
        <dbReference type="ChEBI" id="CHEBI:30616"/>
    </ligand>
</feature>
<feature type="binding site" evidence="8">
    <location>
        <position position="250"/>
    </location>
    <ligand>
        <name>ATP</name>
        <dbReference type="ChEBI" id="CHEBI:30616"/>
    </ligand>
</feature>
<organism evidence="10 11">
    <name type="scientific">Sandarakinorhabdus fusca</name>
    <dbReference type="NCBI Taxonomy" id="1439888"/>
    <lineage>
        <taxon>Bacteria</taxon>
        <taxon>Pseudomonadati</taxon>
        <taxon>Pseudomonadota</taxon>
        <taxon>Alphaproteobacteria</taxon>
        <taxon>Sphingomonadales</taxon>
        <taxon>Sphingosinicellaceae</taxon>
        <taxon>Sandarakinorhabdus</taxon>
    </lineage>
</organism>
<dbReference type="EC" id="2.7.7.108" evidence="8"/>
<comment type="similarity">
    <text evidence="1 8">Belongs to the SELO family.</text>
</comment>
<name>A0A7C9LG81_9SPHN</name>
<dbReference type="GO" id="GO:0000287">
    <property type="term" value="F:magnesium ion binding"/>
    <property type="evidence" value="ECO:0007669"/>
    <property type="project" value="UniProtKB-UniRule"/>
</dbReference>
<evidence type="ECO:0000256" key="5">
    <source>
        <dbReference type="ARBA" id="ARBA00022741"/>
    </source>
</evidence>
<protein>
    <recommendedName>
        <fullName evidence="8">Protein nucleotidyltransferase YdiU</fullName>
        <ecNumber evidence="8">2.7.7.-</ecNumber>
    </recommendedName>
    <alternativeName>
        <fullName evidence="8">Protein adenylyltransferase YdiU</fullName>
        <ecNumber evidence="8">2.7.7.108</ecNumber>
    </alternativeName>
    <alternativeName>
        <fullName evidence="8">Protein uridylyltransferase YdiU</fullName>
        <ecNumber evidence="8">2.7.7.-</ecNumber>
    </alternativeName>
</protein>
<dbReference type="OrthoDB" id="9776281at2"/>
<evidence type="ECO:0000256" key="4">
    <source>
        <dbReference type="ARBA" id="ARBA00022723"/>
    </source>
</evidence>
<feature type="binding site" evidence="8">
    <location>
        <position position="156"/>
    </location>
    <ligand>
        <name>ATP</name>
        <dbReference type="ChEBI" id="CHEBI:30616"/>
    </ligand>
</feature>
<keyword evidence="2 8" id="KW-0808">Transferase</keyword>
<dbReference type="Pfam" id="PF02696">
    <property type="entry name" value="SelO"/>
    <property type="match status" value="1"/>
</dbReference>
<evidence type="ECO:0000313" key="11">
    <source>
        <dbReference type="Proteomes" id="UP000481327"/>
    </source>
</evidence>